<evidence type="ECO:0000313" key="3">
    <source>
        <dbReference type="EMBL" id="MBP1906143.1"/>
    </source>
</evidence>
<feature type="domain" description="ChlI/MoxR AAA lid" evidence="2">
    <location>
        <begin position="232"/>
        <end position="304"/>
    </location>
</feature>
<dbReference type="GO" id="GO:0016787">
    <property type="term" value="F:hydrolase activity"/>
    <property type="evidence" value="ECO:0007669"/>
    <property type="project" value="UniProtKB-KW"/>
</dbReference>
<dbReference type="PANTHER" id="PTHR42759">
    <property type="entry name" value="MOXR FAMILY PROTEIN"/>
    <property type="match status" value="1"/>
</dbReference>
<dbReference type="Pfam" id="PF07726">
    <property type="entry name" value="AAA_3"/>
    <property type="match status" value="1"/>
</dbReference>
<sequence>MRQEDYCILLERMISKIDAVVVGQRNRVELLVTAMLAGGHVLLEDVPGVGKTMLIRALAACIGGDFGRIQFTADLMPSDVTGVSVYHPHNGQFEFRAGPIFKTILLADEINRGTPRTQSALLEAMEERKATVDGQTYALPRPFMLLATQNPIEHDGTYPLPEAQLDRFMMKMTLGYPQKEQEMSLLGLPPSDEVIVNIKPALLPEELVSMQRQASIVLVEDVIKSYLVEIAQASRTHSQIILGISPRGTLAWMRAAQASAYLKGRMFVIPDDVKAVAPSVLTHRLVLHPQARLSGMSQGDVLQQLLEKATIPLFRKVGGGGL</sequence>
<organism evidence="3 4">
    <name type="scientific">Paenibacillus turicensis</name>
    <dbReference type="NCBI Taxonomy" id="160487"/>
    <lineage>
        <taxon>Bacteria</taxon>
        <taxon>Bacillati</taxon>
        <taxon>Bacillota</taxon>
        <taxon>Bacilli</taxon>
        <taxon>Bacillales</taxon>
        <taxon>Paenibacillaceae</taxon>
        <taxon>Paenibacillus</taxon>
    </lineage>
</organism>
<dbReference type="InterPro" id="IPR011703">
    <property type="entry name" value="ATPase_AAA-3"/>
</dbReference>
<dbReference type="EMBL" id="JAGGKG010000013">
    <property type="protein sequence ID" value="MBP1906143.1"/>
    <property type="molecule type" value="Genomic_DNA"/>
</dbReference>
<dbReference type="Gene3D" id="3.40.50.300">
    <property type="entry name" value="P-loop containing nucleotide triphosphate hydrolases"/>
    <property type="match status" value="1"/>
</dbReference>
<feature type="domain" description="ATPase AAA-3" evidence="1">
    <location>
        <begin position="40"/>
        <end position="170"/>
    </location>
</feature>
<dbReference type="EC" id="3.6.3.-" evidence="3"/>
<dbReference type="Proteomes" id="UP001519272">
    <property type="component" value="Unassembled WGS sequence"/>
</dbReference>
<proteinExistence type="predicted"/>
<dbReference type="PIRSF" id="PIRSF002849">
    <property type="entry name" value="AAA_ATPase_chaperone_MoxR_prd"/>
    <property type="match status" value="1"/>
</dbReference>
<dbReference type="SUPFAM" id="SSF52540">
    <property type="entry name" value="P-loop containing nucleoside triphosphate hydrolases"/>
    <property type="match status" value="1"/>
</dbReference>
<protein>
    <submittedName>
        <fullName evidence="3">MoxR-like ATPase</fullName>
        <ecNumber evidence="3">3.6.3.-</ecNumber>
    </submittedName>
</protein>
<evidence type="ECO:0000313" key="4">
    <source>
        <dbReference type="Proteomes" id="UP001519272"/>
    </source>
</evidence>
<evidence type="ECO:0000259" key="1">
    <source>
        <dbReference type="Pfam" id="PF07726"/>
    </source>
</evidence>
<keyword evidence="4" id="KW-1185">Reference proteome</keyword>
<dbReference type="Pfam" id="PF17863">
    <property type="entry name" value="AAA_lid_2"/>
    <property type="match status" value="1"/>
</dbReference>
<dbReference type="InterPro" id="IPR027417">
    <property type="entry name" value="P-loop_NTPase"/>
</dbReference>
<accession>A0ABS4FU93</accession>
<comment type="caution">
    <text evidence="3">The sequence shown here is derived from an EMBL/GenBank/DDBJ whole genome shotgun (WGS) entry which is preliminary data.</text>
</comment>
<name>A0ABS4FU93_9BACL</name>
<dbReference type="InterPro" id="IPR050764">
    <property type="entry name" value="CbbQ/NirQ/NorQ/GpvN"/>
</dbReference>
<reference evidence="3 4" key="1">
    <citation type="submission" date="2021-03" db="EMBL/GenBank/DDBJ databases">
        <title>Genomic Encyclopedia of Type Strains, Phase IV (KMG-IV): sequencing the most valuable type-strain genomes for metagenomic binning, comparative biology and taxonomic classification.</title>
        <authorList>
            <person name="Goeker M."/>
        </authorList>
    </citation>
    <scope>NUCLEOTIDE SEQUENCE [LARGE SCALE GENOMIC DNA]</scope>
    <source>
        <strain evidence="3 4">DSM 14349</strain>
    </source>
</reference>
<gene>
    <name evidence="3" type="ORF">J2Z32_002792</name>
</gene>
<dbReference type="RefSeq" id="WP_210089750.1">
    <property type="nucleotide sequence ID" value="NZ_JAGGKG010000013.1"/>
</dbReference>
<dbReference type="InterPro" id="IPR041628">
    <property type="entry name" value="ChlI/MoxR_AAA_lid"/>
</dbReference>
<keyword evidence="3" id="KW-0378">Hydrolase</keyword>
<evidence type="ECO:0000259" key="2">
    <source>
        <dbReference type="Pfam" id="PF17863"/>
    </source>
</evidence>
<dbReference type="Gene3D" id="1.10.8.80">
    <property type="entry name" value="Magnesium chelatase subunit I, C-Terminal domain"/>
    <property type="match status" value="1"/>
</dbReference>
<dbReference type="PANTHER" id="PTHR42759:SF5">
    <property type="entry name" value="METHANOL DEHYDROGENASE REGULATOR"/>
    <property type="match status" value="1"/>
</dbReference>